<organism evidence="1 2">
    <name type="scientific">Rotaria magnacalcarata</name>
    <dbReference type="NCBI Taxonomy" id="392030"/>
    <lineage>
        <taxon>Eukaryota</taxon>
        <taxon>Metazoa</taxon>
        <taxon>Spiralia</taxon>
        <taxon>Gnathifera</taxon>
        <taxon>Rotifera</taxon>
        <taxon>Eurotatoria</taxon>
        <taxon>Bdelloidea</taxon>
        <taxon>Philodinida</taxon>
        <taxon>Philodinidae</taxon>
        <taxon>Rotaria</taxon>
    </lineage>
</organism>
<proteinExistence type="predicted"/>
<feature type="non-terminal residue" evidence="1">
    <location>
        <position position="78"/>
    </location>
</feature>
<evidence type="ECO:0000313" key="1">
    <source>
        <dbReference type="EMBL" id="CAF5219484.1"/>
    </source>
</evidence>
<dbReference type="AlphaFoldDB" id="A0A8S3JS25"/>
<dbReference type="EMBL" id="CAJOBI010348355">
    <property type="protein sequence ID" value="CAF5219484.1"/>
    <property type="molecule type" value="Genomic_DNA"/>
</dbReference>
<protein>
    <submittedName>
        <fullName evidence="1">Uncharacterized protein</fullName>
    </submittedName>
</protein>
<dbReference type="Proteomes" id="UP000676336">
    <property type="component" value="Unassembled WGS sequence"/>
</dbReference>
<sequence>MNIYLVSILRSQSTWSITNHFAYRPEEKNSPYNIWTTTEYVPIDAHLIHPSYHQYMPSSLDLYRTYCHALMKLQCLLN</sequence>
<accession>A0A8S3JS25</accession>
<name>A0A8S3JS25_9BILA</name>
<reference evidence="1" key="1">
    <citation type="submission" date="2021-02" db="EMBL/GenBank/DDBJ databases">
        <authorList>
            <person name="Nowell W R."/>
        </authorList>
    </citation>
    <scope>NUCLEOTIDE SEQUENCE</scope>
</reference>
<gene>
    <name evidence="1" type="ORF">SMN809_LOCUS81444</name>
</gene>
<evidence type="ECO:0000313" key="2">
    <source>
        <dbReference type="Proteomes" id="UP000676336"/>
    </source>
</evidence>
<comment type="caution">
    <text evidence="1">The sequence shown here is derived from an EMBL/GenBank/DDBJ whole genome shotgun (WGS) entry which is preliminary data.</text>
</comment>